<keyword evidence="1" id="KW-0812">Transmembrane</keyword>
<sequence>MDSTNSPSTKPLYRGTQIVWYILSILEVLLAFRFILKLLGANAAAGFTNFIYSVTFIFASPFLNVFPVSKVEWSIFEWATLLAMIVYWIIALGIIKLFLIGKTVSTQEASDKLNKQEKE</sequence>
<name>K2G763_9BACT</name>
<feature type="transmembrane region" description="Helical" evidence="1">
    <location>
        <begin position="18"/>
        <end position="36"/>
    </location>
</feature>
<accession>K2G763</accession>
<dbReference type="EMBL" id="AMFJ01000035">
    <property type="protein sequence ID" value="EKE30157.1"/>
    <property type="molecule type" value="Genomic_DNA"/>
</dbReference>
<organism evidence="2">
    <name type="scientific">uncultured bacterium</name>
    <name type="common">gcode 4</name>
    <dbReference type="NCBI Taxonomy" id="1234023"/>
    <lineage>
        <taxon>Bacteria</taxon>
        <taxon>environmental samples</taxon>
    </lineage>
</organism>
<evidence type="ECO:0000256" key="1">
    <source>
        <dbReference type="SAM" id="Phobius"/>
    </source>
</evidence>
<gene>
    <name evidence="2" type="ORF">ACD_2C00035G0006</name>
</gene>
<keyword evidence="1" id="KW-0472">Membrane</keyword>
<proteinExistence type="predicted"/>
<dbReference type="AlphaFoldDB" id="K2G763"/>
<keyword evidence="1" id="KW-1133">Transmembrane helix</keyword>
<evidence type="ECO:0000313" key="2">
    <source>
        <dbReference type="EMBL" id="EKE30157.1"/>
    </source>
</evidence>
<evidence type="ECO:0008006" key="3">
    <source>
        <dbReference type="Google" id="ProtNLM"/>
    </source>
</evidence>
<comment type="caution">
    <text evidence="2">The sequence shown here is derived from an EMBL/GenBank/DDBJ whole genome shotgun (WGS) entry which is preliminary data.</text>
</comment>
<protein>
    <recommendedName>
        <fullName evidence="3">YggT family protein</fullName>
    </recommendedName>
</protein>
<feature type="transmembrane region" description="Helical" evidence="1">
    <location>
        <begin position="43"/>
        <end position="63"/>
    </location>
</feature>
<reference evidence="2" key="1">
    <citation type="journal article" date="2012" name="Science">
        <title>Fermentation, hydrogen, and sulfur metabolism in multiple uncultivated bacterial phyla.</title>
        <authorList>
            <person name="Wrighton K.C."/>
            <person name="Thomas B.C."/>
            <person name="Sharon I."/>
            <person name="Miller C.S."/>
            <person name="Castelle C.J."/>
            <person name="VerBerkmoes N.C."/>
            <person name="Wilkins M.J."/>
            <person name="Hettich R.L."/>
            <person name="Lipton M.S."/>
            <person name="Williams K.H."/>
            <person name="Long P.E."/>
            <person name="Banfield J.F."/>
        </authorList>
    </citation>
    <scope>NUCLEOTIDE SEQUENCE [LARGE SCALE GENOMIC DNA]</scope>
</reference>
<feature type="transmembrane region" description="Helical" evidence="1">
    <location>
        <begin position="75"/>
        <end position="99"/>
    </location>
</feature>